<dbReference type="Pfam" id="PF25129">
    <property type="entry name" value="Pyr4-TMTC"/>
    <property type="match status" value="1"/>
</dbReference>
<dbReference type="InterPro" id="IPR039020">
    <property type="entry name" value="PaxB-like"/>
</dbReference>
<proteinExistence type="predicted"/>
<feature type="transmembrane region" description="Helical" evidence="5">
    <location>
        <begin position="20"/>
        <end position="39"/>
    </location>
</feature>
<dbReference type="EMBL" id="CP022163">
    <property type="protein sequence ID" value="ATB32897.1"/>
    <property type="molecule type" value="Genomic_DNA"/>
</dbReference>
<organism evidence="6 7">
    <name type="scientific">Melittangium boletus DSM 14713</name>
    <dbReference type="NCBI Taxonomy" id="1294270"/>
    <lineage>
        <taxon>Bacteria</taxon>
        <taxon>Pseudomonadati</taxon>
        <taxon>Myxococcota</taxon>
        <taxon>Myxococcia</taxon>
        <taxon>Myxococcales</taxon>
        <taxon>Cystobacterineae</taxon>
        <taxon>Archangiaceae</taxon>
        <taxon>Melittangium</taxon>
    </lineage>
</organism>
<evidence type="ECO:0000313" key="6">
    <source>
        <dbReference type="EMBL" id="ATB32897.1"/>
    </source>
</evidence>
<dbReference type="GO" id="GO:0016020">
    <property type="term" value="C:membrane"/>
    <property type="evidence" value="ECO:0007669"/>
    <property type="project" value="UniProtKB-SubCell"/>
</dbReference>
<protein>
    <submittedName>
        <fullName evidence="6">Uncharacterized protein</fullName>
    </submittedName>
</protein>
<feature type="transmembrane region" description="Helical" evidence="5">
    <location>
        <begin position="172"/>
        <end position="191"/>
    </location>
</feature>
<dbReference type="KEGG" id="mbd:MEBOL_006386"/>
<feature type="transmembrane region" description="Helical" evidence="5">
    <location>
        <begin position="111"/>
        <end position="131"/>
    </location>
</feature>
<dbReference type="PANTHER" id="PTHR42038:SF2">
    <property type="entry name" value="TERPENE CYCLASE AUSL"/>
    <property type="match status" value="1"/>
</dbReference>
<keyword evidence="2 5" id="KW-0812">Transmembrane</keyword>
<name>A0A250INZ4_9BACT</name>
<feature type="transmembrane region" description="Helical" evidence="5">
    <location>
        <begin position="82"/>
        <end position="99"/>
    </location>
</feature>
<keyword evidence="7" id="KW-1185">Reference proteome</keyword>
<dbReference type="GO" id="GO:0016829">
    <property type="term" value="F:lyase activity"/>
    <property type="evidence" value="ECO:0007669"/>
    <property type="project" value="InterPro"/>
</dbReference>
<keyword evidence="3 5" id="KW-1133">Transmembrane helix</keyword>
<evidence type="ECO:0000256" key="1">
    <source>
        <dbReference type="ARBA" id="ARBA00004141"/>
    </source>
</evidence>
<accession>A0A250INZ4</accession>
<dbReference type="Proteomes" id="UP000217289">
    <property type="component" value="Chromosome"/>
</dbReference>
<reference evidence="6 7" key="1">
    <citation type="submission" date="2017-06" db="EMBL/GenBank/DDBJ databases">
        <authorList>
            <person name="Kim H.J."/>
            <person name="Triplett B.A."/>
        </authorList>
    </citation>
    <scope>NUCLEOTIDE SEQUENCE [LARGE SCALE GENOMIC DNA]</scope>
    <source>
        <strain evidence="6 7">DSM 14713</strain>
    </source>
</reference>
<evidence type="ECO:0000313" key="7">
    <source>
        <dbReference type="Proteomes" id="UP000217289"/>
    </source>
</evidence>
<dbReference type="PANTHER" id="PTHR42038">
    <property type="match status" value="1"/>
</dbReference>
<comment type="subcellular location">
    <subcellularLocation>
        <location evidence="1">Membrane</location>
        <topology evidence="1">Multi-pass membrane protein</topology>
    </subcellularLocation>
</comment>
<evidence type="ECO:0000256" key="4">
    <source>
        <dbReference type="ARBA" id="ARBA00023136"/>
    </source>
</evidence>
<sequence>MNPLFILRHTHHPALDIWAWWNIIGEVGSFLWVVAYALIVRQCHQQKTYGIPMVAICLNMGWEVLTAWVLPNPVEVWLWLERAWSILDLFILGQLLRYGRAEQKFPETRQYFYPLIGLTLVLSFCGQYSFIKMYQDNMGFMDAFMINLVMSILFVGLYYERRETRQGLSVPVAWLKMLGSLGTGIQSQVVVRSIDHMHQGVPFLTFLSLSILLFDCAYIYLLMKPVRSPAGQPVLAPAG</sequence>
<keyword evidence="4 5" id="KW-0472">Membrane</keyword>
<evidence type="ECO:0000256" key="3">
    <source>
        <dbReference type="ARBA" id="ARBA00022989"/>
    </source>
</evidence>
<dbReference type="OrthoDB" id="5503991at2"/>
<feature type="transmembrane region" description="Helical" evidence="5">
    <location>
        <begin position="203"/>
        <end position="223"/>
    </location>
</feature>
<feature type="transmembrane region" description="Helical" evidence="5">
    <location>
        <begin position="143"/>
        <end position="160"/>
    </location>
</feature>
<gene>
    <name evidence="6" type="ORF">MEBOL_006386</name>
</gene>
<evidence type="ECO:0000256" key="2">
    <source>
        <dbReference type="ARBA" id="ARBA00022692"/>
    </source>
</evidence>
<dbReference type="AlphaFoldDB" id="A0A250INZ4"/>
<evidence type="ECO:0000256" key="5">
    <source>
        <dbReference type="SAM" id="Phobius"/>
    </source>
</evidence>
<dbReference type="RefSeq" id="WP_095981023.1">
    <property type="nucleotide sequence ID" value="NZ_CP022163.1"/>
</dbReference>
<feature type="transmembrane region" description="Helical" evidence="5">
    <location>
        <begin position="51"/>
        <end position="70"/>
    </location>
</feature>